<comment type="similarity">
    <text evidence="1">Belongs to the Skp family.</text>
</comment>
<dbReference type="EMBL" id="SHNP01000001">
    <property type="protein sequence ID" value="MCX2972183.1"/>
    <property type="molecule type" value="Genomic_DNA"/>
</dbReference>
<feature type="signal peptide" evidence="4">
    <location>
        <begin position="1"/>
        <end position="26"/>
    </location>
</feature>
<evidence type="ECO:0000256" key="2">
    <source>
        <dbReference type="ARBA" id="ARBA00022729"/>
    </source>
</evidence>
<dbReference type="InterPro" id="IPR005632">
    <property type="entry name" value="Chaperone_Skp"/>
</dbReference>
<evidence type="ECO:0000256" key="3">
    <source>
        <dbReference type="SAM" id="Coils"/>
    </source>
</evidence>
<keyword evidence="3" id="KW-0175">Coiled coil</keyword>
<feature type="coiled-coil region" evidence="3">
    <location>
        <begin position="35"/>
        <end position="78"/>
    </location>
</feature>
<gene>
    <name evidence="5" type="ORF">EYC87_01105</name>
</gene>
<reference evidence="5" key="1">
    <citation type="submission" date="2019-02" db="EMBL/GenBank/DDBJ databases">
        <authorList>
            <person name="Li S.-H."/>
        </authorList>
    </citation>
    <scope>NUCLEOTIDE SEQUENCE</scope>
    <source>
        <strain evidence="5">IMCC8485</strain>
    </source>
</reference>
<protein>
    <submittedName>
        <fullName evidence="5">OmpH family outer membrane protein</fullName>
    </submittedName>
</protein>
<organism evidence="5 6">
    <name type="scientific">Candidatus Seongchinamella marina</name>
    <dbReference type="NCBI Taxonomy" id="2518990"/>
    <lineage>
        <taxon>Bacteria</taxon>
        <taxon>Pseudomonadati</taxon>
        <taxon>Pseudomonadota</taxon>
        <taxon>Gammaproteobacteria</taxon>
        <taxon>Cellvibrionales</taxon>
        <taxon>Halieaceae</taxon>
        <taxon>Seongchinamella</taxon>
    </lineage>
</organism>
<feature type="chain" id="PRO_5046704086" evidence="4">
    <location>
        <begin position="27"/>
        <end position="176"/>
    </location>
</feature>
<comment type="caution">
    <text evidence="5">The sequence shown here is derived from an EMBL/GenBank/DDBJ whole genome shotgun (WGS) entry which is preliminary data.</text>
</comment>
<dbReference type="SUPFAM" id="SSF111384">
    <property type="entry name" value="OmpH-like"/>
    <property type="match status" value="1"/>
</dbReference>
<dbReference type="Pfam" id="PF03938">
    <property type="entry name" value="OmpH"/>
    <property type="match status" value="1"/>
</dbReference>
<sequence length="176" mass="19368">MEINVFKFLKVSIVALALTVPAVAMAQGKIAVVNLQEAILQTDAAQQRLNEVRGQDDYQADKAEFDKLKKEFDELVKKFQKDAAVMSQEQQLAARQKLANKQSDLEHVTGKLQQAEQGAGQALLQELSPKVQEVLRDLITTEGIGLLLQQSSVIHADAGYSITAKVTDKLNQLPTQ</sequence>
<dbReference type="PANTHER" id="PTHR35089">
    <property type="entry name" value="CHAPERONE PROTEIN SKP"/>
    <property type="match status" value="1"/>
</dbReference>
<evidence type="ECO:0000256" key="1">
    <source>
        <dbReference type="ARBA" id="ARBA00009091"/>
    </source>
</evidence>
<dbReference type="PANTHER" id="PTHR35089:SF1">
    <property type="entry name" value="CHAPERONE PROTEIN SKP"/>
    <property type="match status" value="1"/>
</dbReference>
<evidence type="ECO:0000313" key="5">
    <source>
        <dbReference type="EMBL" id="MCX2972183.1"/>
    </source>
</evidence>
<evidence type="ECO:0000256" key="4">
    <source>
        <dbReference type="SAM" id="SignalP"/>
    </source>
</evidence>
<proteinExistence type="inferred from homology"/>
<evidence type="ECO:0000313" key="6">
    <source>
        <dbReference type="Proteomes" id="UP001143307"/>
    </source>
</evidence>
<dbReference type="Gene3D" id="3.30.910.20">
    <property type="entry name" value="Skp domain"/>
    <property type="match status" value="1"/>
</dbReference>
<keyword evidence="2 4" id="KW-0732">Signal</keyword>
<accession>A0ABT3SQC2</accession>
<keyword evidence="6" id="KW-1185">Reference proteome</keyword>
<name>A0ABT3SQC2_9GAMM</name>
<dbReference type="SMART" id="SM00935">
    <property type="entry name" value="OmpH"/>
    <property type="match status" value="1"/>
</dbReference>
<dbReference type="Proteomes" id="UP001143307">
    <property type="component" value="Unassembled WGS sequence"/>
</dbReference>
<dbReference type="InterPro" id="IPR024930">
    <property type="entry name" value="Skp_dom_sf"/>
</dbReference>